<evidence type="ECO:0000259" key="3">
    <source>
        <dbReference type="PROSITE" id="PS51740"/>
    </source>
</evidence>
<sequence length="94" mass="10743">MDTAKVFMTGRSQAVRLPKAYRFDTDEVTIERAPDGAVILRPKPRANLGERIRQILEKAGDTSEFERPEQGSLERDASWWDEQGFETPKQPGHE</sequence>
<proteinExistence type="predicted"/>
<organism evidence="4 5">
    <name type="scientific">Azohydromonas caseinilytica</name>
    <dbReference type="NCBI Taxonomy" id="2728836"/>
    <lineage>
        <taxon>Bacteria</taxon>
        <taxon>Pseudomonadati</taxon>
        <taxon>Pseudomonadota</taxon>
        <taxon>Betaproteobacteria</taxon>
        <taxon>Burkholderiales</taxon>
        <taxon>Sphaerotilaceae</taxon>
        <taxon>Azohydromonas</taxon>
    </lineage>
</organism>
<name>A0A848F307_9BURK</name>
<dbReference type="GO" id="GO:0003677">
    <property type="term" value="F:DNA binding"/>
    <property type="evidence" value="ECO:0007669"/>
    <property type="project" value="UniProtKB-UniRule"/>
</dbReference>
<dbReference type="Pfam" id="PF04014">
    <property type="entry name" value="MazE_antitoxin"/>
    <property type="match status" value="1"/>
</dbReference>
<dbReference type="InterPro" id="IPR007159">
    <property type="entry name" value="SpoVT-AbrB_dom"/>
</dbReference>
<evidence type="ECO:0000313" key="5">
    <source>
        <dbReference type="Proteomes" id="UP000574067"/>
    </source>
</evidence>
<feature type="domain" description="SpoVT-AbrB" evidence="3">
    <location>
        <begin position="4"/>
        <end position="45"/>
    </location>
</feature>
<evidence type="ECO:0000313" key="4">
    <source>
        <dbReference type="EMBL" id="NML14044.1"/>
    </source>
</evidence>
<dbReference type="Proteomes" id="UP000574067">
    <property type="component" value="Unassembled WGS sequence"/>
</dbReference>
<dbReference type="InterPro" id="IPR037914">
    <property type="entry name" value="SpoVT-AbrB_sf"/>
</dbReference>
<gene>
    <name evidence="4" type="ORF">HHL10_03485</name>
</gene>
<keyword evidence="5" id="KW-1185">Reference proteome</keyword>
<dbReference type="SMART" id="SM00966">
    <property type="entry name" value="SpoVT_AbrB"/>
    <property type="match status" value="1"/>
</dbReference>
<evidence type="ECO:0000256" key="2">
    <source>
        <dbReference type="SAM" id="MobiDB-lite"/>
    </source>
</evidence>
<dbReference type="SUPFAM" id="SSF89447">
    <property type="entry name" value="AbrB/MazE/MraZ-like"/>
    <property type="match status" value="1"/>
</dbReference>
<dbReference type="AlphaFoldDB" id="A0A848F307"/>
<dbReference type="Gene3D" id="2.10.260.10">
    <property type="match status" value="1"/>
</dbReference>
<feature type="region of interest" description="Disordered" evidence="2">
    <location>
        <begin position="57"/>
        <end position="94"/>
    </location>
</feature>
<dbReference type="PROSITE" id="PS51740">
    <property type="entry name" value="SPOVT_ABRB"/>
    <property type="match status" value="1"/>
</dbReference>
<reference evidence="4 5" key="1">
    <citation type="submission" date="2020-04" db="EMBL/GenBank/DDBJ databases">
        <title>Azohydromonas sp. isolated from soil.</title>
        <authorList>
            <person name="Dahal R.H."/>
        </authorList>
    </citation>
    <scope>NUCLEOTIDE SEQUENCE [LARGE SCALE GENOMIC DNA]</scope>
    <source>
        <strain evidence="4 5">G-1-1-14</strain>
    </source>
</reference>
<keyword evidence="1 4" id="KW-0238">DNA-binding</keyword>
<comment type="caution">
    <text evidence="4">The sequence shown here is derived from an EMBL/GenBank/DDBJ whole genome shotgun (WGS) entry which is preliminary data.</text>
</comment>
<accession>A0A848F307</accession>
<protein>
    <submittedName>
        <fullName evidence="4">AbrB/MazE/SpoVT family DNA-binding domain-containing protein</fullName>
    </submittedName>
</protein>
<dbReference type="RefSeq" id="WP_169158965.1">
    <property type="nucleotide sequence ID" value="NZ_JABBFW010000002.1"/>
</dbReference>
<evidence type="ECO:0000256" key="1">
    <source>
        <dbReference type="PROSITE-ProRule" id="PRU01076"/>
    </source>
</evidence>
<dbReference type="EMBL" id="JABBFW010000002">
    <property type="protein sequence ID" value="NML14044.1"/>
    <property type="molecule type" value="Genomic_DNA"/>
</dbReference>
<feature type="compositionally biased region" description="Basic and acidic residues" evidence="2">
    <location>
        <begin position="57"/>
        <end position="78"/>
    </location>
</feature>